<sequence>MSLLFPGRWDYCWLVSLITEGPTVTATVATATSPYPTKRQAGQALMPLFHSHFNAETLAYRSSTR</sequence>
<gene>
    <name evidence="1" type="ORF">CBYS24578_00002556</name>
</gene>
<keyword evidence="2" id="KW-1185">Reference proteome</keyword>
<organism evidence="1 2">
    <name type="scientific">Clonostachys byssicola</name>
    <dbReference type="NCBI Taxonomy" id="160290"/>
    <lineage>
        <taxon>Eukaryota</taxon>
        <taxon>Fungi</taxon>
        <taxon>Dikarya</taxon>
        <taxon>Ascomycota</taxon>
        <taxon>Pezizomycotina</taxon>
        <taxon>Sordariomycetes</taxon>
        <taxon>Hypocreomycetidae</taxon>
        <taxon>Hypocreales</taxon>
        <taxon>Bionectriaceae</taxon>
        <taxon>Clonostachys</taxon>
    </lineage>
</organism>
<reference evidence="1 2" key="2">
    <citation type="submission" date="2021-10" db="EMBL/GenBank/DDBJ databases">
        <authorList>
            <person name="Piombo E."/>
        </authorList>
    </citation>
    <scope>NUCLEOTIDE SEQUENCE [LARGE SCALE GENOMIC DNA]</scope>
</reference>
<evidence type="ECO:0000313" key="2">
    <source>
        <dbReference type="Proteomes" id="UP000754883"/>
    </source>
</evidence>
<evidence type="ECO:0000313" key="1">
    <source>
        <dbReference type="EMBL" id="CAG9999644.1"/>
    </source>
</evidence>
<dbReference type="Proteomes" id="UP000754883">
    <property type="component" value="Unassembled WGS sequence"/>
</dbReference>
<name>A0A9N9UUG2_9HYPO</name>
<dbReference type="EMBL" id="CABFNO020001553">
    <property type="protein sequence ID" value="CAG9999644.1"/>
    <property type="molecule type" value="Genomic_DNA"/>
</dbReference>
<dbReference type="AlphaFoldDB" id="A0A9N9UUG2"/>
<accession>A0A9N9UUG2</accession>
<comment type="caution">
    <text evidence="1">The sequence shown here is derived from an EMBL/GenBank/DDBJ whole genome shotgun (WGS) entry which is preliminary data.</text>
</comment>
<reference evidence="2" key="1">
    <citation type="submission" date="2019-06" db="EMBL/GenBank/DDBJ databases">
        <authorList>
            <person name="Broberg M."/>
        </authorList>
    </citation>
    <scope>NUCLEOTIDE SEQUENCE [LARGE SCALE GENOMIC DNA]</scope>
</reference>
<protein>
    <submittedName>
        <fullName evidence="1">Uncharacterized protein</fullName>
    </submittedName>
</protein>
<proteinExistence type="predicted"/>